<accession>W8RYP6</accession>
<gene>
    <name evidence="8" type="ORF">CH92_20075</name>
</gene>
<feature type="transmembrane region" description="Helical" evidence="6">
    <location>
        <begin position="86"/>
        <end position="105"/>
    </location>
</feature>
<dbReference type="InterPro" id="IPR037185">
    <property type="entry name" value="EmrE-like"/>
</dbReference>
<evidence type="ECO:0000313" key="9">
    <source>
        <dbReference type="Proteomes" id="UP000019522"/>
    </source>
</evidence>
<evidence type="ECO:0000256" key="6">
    <source>
        <dbReference type="SAM" id="Phobius"/>
    </source>
</evidence>
<name>W8RYP6_STUST</name>
<keyword evidence="2" id="KW-1003">Cell membrane</keyword>
<feature type="transmembrane region" description="Helical" evidence="6">
    <location>
        <begin position="25"/>
        <end position="45"/>
    </location>
</feature>
<reference evidence="9" key="1">
    <citation type="journal article" date="2014" name="Genome Announc.">
        <title>Complete Genome Sequence of the Highly Transformable Pseudomonas stutzeri Strain 28a24.</title>
        <authorList>
            <person name="Smith B.A."/>
            <person name="Dougherty K.M."/>
            <person name="Baltrus D.A."/>
        </authorList>
    </citation>
    <scope>NUCLEOTIDE SEQUENCE [LARGE SCALE GENOMIC DNA]</scope>
    <source>
        <strain evidence="9">28a24</strain>
    </source>
</reference>
<feature type="transmembrane region" description="Helical" evidence="6">
    <location>
        <begin position="283"/>
        <end position="303"/>
    </location>
</feature>
<feature type="domain" description="EamA" evidence="7">
    <location>
        <begin position="162"/>
        <end position="299"/>
    </location>
</feature>
<dbReference type="InterPro" id="IPR051258">
    <property type="entry name" value="Diverse_Substrate_Transporter"/>
</dbReference>
<protein>
    <submittedName>
        <fullName evidence="8">Multidrug DMT transporter permease</fullName>
    </submittedName>
</protein>
<dbReference type="GO" id="GO:0005886">
    <property type="term" value="C:plasma membrane"/>
    <property type="evidence" value="ECO:0007669"/>
    <property type="project" value="UniProtKB-SubCell"/>
</dbReference>
<proteinExistence type="predicted"/>
<keyword evidence="3 6" id="KW-0812">Transmembrane</keyword>
<feature type="transmembrane region" description="Helical" evidence="6">
    <location>
        <begin position="226"/>
        <end position="246"/>
    </location>
</feature>
<comment type="subcellular location">
    <subcellularLocation>
        <location evidence="1">Cell membrane</location>
        <topology evidence="1">Multi-pass membrane protein</topology>
    </subcellularLocation>
</comment>
<dbReference type="PATRIC" id="fig|316.77.peg.4009"/>
<evidence type="ECO:0000313" key="8">
    <source>
        <dbReference type="EMBL" id="AHL77251.1"/>
    </source>
</evidence>
<feature type="transmembrane region" description="Helical" evidence="6">
    <location>
        <begin position="51"/>
        <end position="74"/>
    </location>
</feature>
<keyword evidence="5 6" id="KW-0472">Membrane</keyword>
<feature type="transmembrane region" description="Helical" evidence="6">
    <location>
        <begin position="193"/>
        <end position="214"/>
    </location>
</feature>
<feature type="domain" description="EamA" evidence="7">
    <location>
        <begin position="28"/>
        <end position="153"/>
    </location>
</feature>
<keyword evidence="4 6" id="KW-1133">Transmembrane helix</keyword>
<evidence type="ECO:0000256" key="2">
    <source>
        <dbReference type="ARBA" id="ARBA00022475"/>
    </source>
</evidence>
<sequence length="319" mass="34247">MDNRLIQLKRVGSMRDWRGRARRNLWLADAMLLMVAIIWGSSYAVAKQALWFYPVLGFLAIRFGLTFILLLPQLRGEGRRAIRPGLPLGLVMLGIFLCETWGVMLTSASNAAFLISLCVVFTPFVEWAMVRQRPSNLLFAACALSLAGFWLLTGGTRLSLNLGDGLMLVAALLRAVLVCLTRRLTADRQIPPMALTAVQSGVVASGCLVLGLSLPGGLPAVPQSPAFWAAALYLVGFATLFALYVQNLALGRTSATRVSLLMGSEPLFGALIAGLWLGEQLGLQGWIGGLLIMIATLGTLRLGRLEAPVASNSGLPART</sequence>
<dbReference type="AlphaFoldDB" id="W8RYP6"/>
<dbReference type="KEGG" id="pstt:CH92_20075"/>
<dbReference type="PANTHER" id="PTHR42920">
    <property type="entry name" value="OS03G0707200 PROTEIN-RELATED"/>
    <property type="match status" value="1"/>
</dbReference>
<feature type="transmembrane region" description="Helical" evidence="6">
    <location>
        <begin position="137"/>
        <end position="153"/>
    </location>
</feature>
<dbReference type="InterPro" id="IPR000620">
    <property type="entry name" value="EamA_dom"/>
</dbReference>
<feature type="transmembrane region" description="Helical" evidence="6">
    <location>
        <begin position="258"/>
        <end position="277"/>
    </location>
</feature>
<evidence type="ECO:0000256" key="1">
    <source>
        <dbReference type="ARBA" id="ARBA00004651"/>
    </source>
</evidence>
<dbReference type="Proteomes" id="UP000019522">
    <property type="component" value="Chromosome"/>
</dbReference>
<feature type="transmembrane region" description="Helical" evidence="6">
    <location>
        <begin position="111"/>
        <end position="130"/>
    </location>
</feature>
<evidence type="ECO:0000256" key="3">
    <source>
        <dbReference type="ARBA" id="ARBA00022692"/>
    </source>
</evidence>
<evidence type="ECO:0000259" key="7">
    <source>
        <dbReference type="Pfam" id="PF00892"/>
    </source>
</evidence>
<dbReference type="SUPFAM" id="SSF103481">
    <property type="entry name" value="Multidrug resistance efflux transporter EmrE"/>
    <property type="match status" value="2"/>
</dbReference>
<evidence type="ECO:0000256" key="4">
    <source>
        <dbReference type="ARBA" id="ARBA00022989"/>
    </source>
</evidence>
<evidence type="ECO:0000256" key="5">
    <source>
        <dbReference type="ARBA" id="ARBA00023136"/>
    </source>
</evidence>
<dbReference type="Pfam" id="PF00892">
    <property type="entry name" value="EamA"/>
    <property type="match status" value="2"/>
</dbReference>
<reference evidence="8 9" key="2">
    <citation type="submission" date="2014-03" db="EMBL/GenBank/DDBJ databases">
        <authorList>
            <person name="Baltrus D."/>
            <person name="Dougherty K."/>
        </authorList>
    </citation>
    <scope>NUCLEOTIDE SEQUENCE</scope>
    <source>
        <strain evidence="8 9">28a24</strain>
    </source>
</reference>
<feature type="transmembrane region" description="Helical" evidence="6">
    <location>
        <begin position="165"/>
        <end position="181"/>
    </location>
</feature>
<dbReference type="PANTHER" id="PTHR42920:SF5">
    <property type="entry name" value="EAMA DOMAIN-CONTAINING PROTEIN"/>
    <property type="match status" value="1"/>
</dbReference>
<dbReference type="EMBL" id="CP007441">
    <property type="protein sequence ID" value="AHL77251.1"/>
    <property type="molecule type" value="Genomic_DNA"/>
</dbReference>
<organism evidence="8 9">
    <name type="scientific">Stutzerimonas stutzeri</name>
    <name type="common">Pseudomonas stutzeri</name>
    <dbReference type="NCBI Taxonomy" id="316"/>
    <lineage>
        <taxon>Bacteria</taxon>
        <taxon>Pseudomonadati</taxon>
        <taxon>Pseudomonadota</taxon>
        <taxon>Gammaproteobacteria</taxon>
        <taxon>Pseudomonadales</taxon>
        <taxon>Pseudomonadaceae</taxon>
        <taxon>Stutzerimonas</taxon>
    </lineage>
</organism>